<dbReference type="UniPathway" id="UPA00940"/>
<dbReference type="Proteomes" id="UP000028481">
    <property type="component" value="Chromosome"/>
</dbReference>
<feature type="binding site" evidence="13">
    <location>
        <position position="106"/>
    </location>
    <ligand>
        <name>sn-glycerol 3-phosphate</name>
        <dbReference type="ChEBI" id="CHEBI:57597"/>
    </ligand>
</feature>
<feature type="binding site" evidence="13">
    <location>
        <position position="278"/>
    </location>
    <ligand>
        <name>NADPH</name>
        <dbReference type="ChEBI" id="CHEBI:57783"/>
    </ligand>
</feature>
<dbReference type="HAMAP" id="MF_00394">
    <property type="entry name" value="NAD_Glyc3P_dehydrog"/>
    <property type="match status" value="1"/>
</dbReference>
<dbReference type="InterPro" id="IPR013328">
    <property type="entry name" value="6PGD_dom2"/>
</dbReference>
<evidence type="ECO:0000256" key="3">
    <source>
        <dbReference type="ARBA" id="ARBA00022857"/>
    </source>
</evidence>
<feature type="binding site" evidence="16">
    <location>
        <position position="254"/>
    </location>
    <ligand>
        <name>NAD(+)</name>
        <dbReference type="ChEBI" id="CHEBI:57540"/>
    </ligand>
</feature>
<feature type="binding site" evidence="13">
    <location>
        <position position="139"/>
    </location>
    <ligand>
        <name>NADPH</name>
        <dbReference type="ChEBI" id="CHEBI:57783"/>
    </ligand>
</feature>
<keyword evidence="7 13" id="KW-0594">Phospholipid biosynthesis</keyword>
<comment type="catalytic activity">
    <reaction evidence="13">
        <text>sn-glycerol 3-phosphate + NAD(+) = dihydroxyacetone phosphate + NADH + H(+)</text>
        <dbReference type="Rhea" id="RHEA:11092"/>
        <dbReference type="ChEBI" id="CHEBI:15378"/>
        <dbReference type="ChEBI" id="CHEBI:57540"/>
        <dbReference type="ChEBI" id="CHEBI:57597"/>
        <dbReference type="ChEBI" id="CHEBI:57642"/>
        <dbReference type="ChEBI" id="CHEBI:57945"/>
        <dbReference type="EC" id="1.1.1.94"/>
    </reaction>
</comment>
<comment type="similarity">
    <text evidence="1 13 17">Belongs to the NAD-dependent glycerol-3-phosphate dehydrogenase family.</text>
</comment>
<dbReference type="GO" id="GO:0005829">
    <property type="term" value="C:cytosol"/>
    <property type="evidence" value="ECO:0007669"/>
    <property type="project" value="TreeGrafter"/>
</dbReference>
<organism evidence="20 21">
    <name type="scientific">Thermodesulfobacterium commune DSM 2178</name>
    <dbReference type="NCBI Taxonomy" id="289377"/>
    <lineage>
        <taxon>Bacteria</taxon>
        <taxon>Pseudomonadati</taxon>
        <taxon>Thermodesulfobacteriota</taxon>
        <taxon>Thermodesulfobacteria</taxon>
        <taxon>Thermodesulfobacteriales</taxon>
        <taxon>Thermodesulfobacteriaceae</taxon>
        <taxon>Thermodesulfobacterium</taxon>
    </lineage>
</organism>
<dbReference type="InterPro" id="IPR008927">
    <property type="entry name" value="6-PGluconate_DH-like_C_sf"/>
</dbReference>
<dbReference type="NCBIfam" id="NF000940">
    <property type="entry name" value="PRK00094.1-2"/>
    <property type="match status" value="1"/>
</dbReference>
<dbReference type="PROSITE" id="PS00957">
    <property type="entry name" value="NAD_G3PDH"/>
    <property type="match status" value="1"/>
</dbReference>
<feature type="binding site" evidence="13">
    <location>
        <position position="243"/>
    </location>
    <ligand>
        <name>sn-glycerol 3-phosphate</name>
        <dbReference type="ChEBI" id="CHEBI:57597"/>
    </ligand>
</feature>
<feature type="binding site" evidence="13">
    <location>
        <position position="12"/>
    </location>
    <ligand>
        <name>NADPH</name>
        <dbReference type="ChEBI" id="CHEBI:57783"/>
    </ligand>
</feature>
<keyword evidence="5 13" id="KW-0520">NAD</keyword>
<feature type="binding site" evidence="13">
    <location>
        <position position="49"/>
    </location>
    <ligand>
        <name>NADPH</name>
        <dbReference type="ChEBI" id="CHEBI:57783"/>
    </ligand>
</feature>
<evidence type="ECO:0000256" key="14">
    <source>
        <dbReference type="PIRSR" id="PIRSR000114-1"/>
    </source>
</evidence>
<dbReference type="STRING" id="289377.HL41_04115"/>
<feature type="binding site" evidence="13">
    <location>
        <position position="254"/>
    </location>
    <ligand>
        <name>NADPH</name>
        <dbReference type="ChEBI" id="CHEBI:57783"/>
    </ligand>
</feature>
<dbReference type="NCBIfam" id="NF000942">
    <property type="entry name" value="PRK00094.1-4"/>
    <property type="match status" value="1"/>
</dbReference>
<feature type="binding site" evidence="13">
    <location>
        <position position="11"/>
    </location>
    <ligand>
        <name>NADPH</name>
        <dbReference type="ChEBI" id="CHEBI:57783"/>
    </ligand>
</feature>
<keyword evidence="13" id="KW-0963">Cytoplasm</keyword>
<protein>
    <recommendedName>
        <fullName evidence="11 13">Glycerol-3-phosphate dehydrogenase [NAD(P)+]</fullName>
        <ecNumber evidence="10 13">1.1.1.94</ecNumber>
    </recommendedName>
    <alternativeName>
        <fullName evidence="13">NAD(P)(+)-dependent glycerol-3-phosphate dehydrogenase</fullName>
    </alternativeName>
    <alternativeName>
        <fullName evidence="12 13">NAD(P)H-dependent dihydroxyacetone-phosphate reductase</fullName>
    </alternativeName>
</protein>
<keyword evidence="8 13" id="KW-1208">Phospholipid metabolism</keyword>
<evidence type="ECO:0000259" key="18">
    <source>
        <dbReference type="Pfam" id="PF01210"/>
    </source>
</evidence>
<feature type="domain" description="Glycerol-3-phosphate dehydrogenase NAD-dependent C-terminal" evidence="19">
    <location>
        <begin position="179"/>
        <end position="319"/>
    </location>
</feature>
<feature type="binding site" evidence="13">
    <location>
        <position position="106"/>
    </location>
    <ligand>
        <name>NADPH</name>
        <dbReference type="ChEBI" id="CHEBI:57783"/>
    </ligand>
</feature>
<comment type="catalytic activity">
    <reaction evidence="9">
        <text>sn-glycerol 3-phosphate + NADP(+) = dihydroxyacetone phosphate + NADPH + H(+)</text>
        <dbReference type="Rhea" id="RHEA:11096"/>
        <dbReference type="ChEBI" id="CHEBI:15378"/>
        <dbReference type="ChEBI" id="CHEBI:57597"/>
        <dbReference type="ChEBI" id="CHEBI:57642"/>
        <dbReference type="ChEBI" id="CHEBI:57783"/>
        <dbReference type="ChEBI" id="CHEBI:58349"/>
        <dbReference type="EC" id="1.1.1.94"/>
    </reaction>
    <physiologicalReaction direction="right-to-left" evidence="9">
        <dbReference type="Rhea" id="RHEA:11098"/>
    </physiologicalReaction>
</comment>
<feature type="binding site" evidence="16">
    <location>
        <position position="139"/>
    </location>
    <ligand>
        <name>NAD(+)</name>
        <dbReference type="ChEBI" id="CHEBI:57540"/>
    </ligand>
</feature>
<dbReference type="EMBL" id="CP008796">
    <property type="protein sequence ID" value="AIH04019.1"/>
    <property type="molecule type" value="Genomic_DNA"/>
</dbReference>
<keyword evidence="4 13" id="KW-0560">Oxidoreductase</keyword>
<reference evidence="20 21" key="1">
    <citation type="journal article" date="2015" name="Genome Announc.">
        <title>Genome Sequence of a Sulfate-Reducing Thermophilic Bacterium, Thermodesulfobacterium commune DSM 2178T (Phylum Thermodesulfobacteria).</title>
        <authorList>
            <person name="Bhatnagar S."/>
            <person name="Badger J.H."/>
            <person name="Madupu R."/>
            <person name="Khouri H.M."/>
            <person name="O'Connor E.M."/>
            <person name="Robb F.T."/>
            <person name="Ward N.L."/>
            <person name="Eisen J.A."/>
        </authorList>
    </citation>
    <scope>NUCLEOTIDE SEQUENCE [LARGE SCALE GENOMIC DNA]</scope>
    <source>
        <strain evidence="20 21">DSM 2178</strain>
    </source>
</reference>
<feature type="binding site" evidence="16">
    <location>
        <begin position="8"/>
        <end position="13"/>
    </location>
    <ligand>
        <name>NAD(+)</name>
        <dbReference type="ChEBI" id="CHEBI:57540"/>
    </ligand>
</feature>
<dbReference type="GO" id="GO:0051287">
    <property type="term" value="F:NAD binding"/>
    <property type="evidence" value="ECO:0007669"/>
    <property type="project" value="InterPro"/>
</dbReference>
<gene>
    <name evidence="13 20" type="primary">gpsA</name>
    <name evidence="20" type="ORF">HL41_04115</name>
</gene>
<dbReference type="InterPro" id="IPR011128">
    <property type="entry name" value="G3P_DH_NAD-dep_N"/>
</dbReference>
<dbReference type="RefSeq" id="WP_038060923.1">
    <property type="nucleotide sequence ID" value="NZ_CP008796.1"/>
</dbReference>
<dbReference type="PANTHER" id="PTHR11728:SF1">
    <property type="entry name" value="GLYCEROL-3-PHOSPHATE DEHYDROGENASE [NAD(+)] 2, CHLOROPLASTIC"/>
    <property type="match status" value="1"/>
</dbReference>
<feature type="binding site" evidence="15">
    <location>
        <position position="106"/>
    </location>
    <ligand>
        <name>substrate</name>
    </ligand>
</feature>
<accession>A0A075WRT3</accession>
<dbReference type="FunFam" id="1.10.1040.10:FF:000001">
    <property type="entry name" value="Glycerol-3-phosphate dehydrogenase [NAD(P)+]"/>
    <property type="match status" value="1"/>
</dbReference>
<dbReference type="SUPFAM" id="SSF48179">
    <property type="entry name" value="6-phosphogluconate dehydrogenase C-terminal domain-like"/>
    <property type="match status" value="1"/>
</dbReference>
<dbReference type="GO" id="GO:0046168">
    <property type="term" value="P:glycerol-3-phosphate catabolic process"/>
    <property type="evidence" value="ECO:0007669"/>
    <property type="project" value="InterPro"/>
</dbReference>
<keyword evidence="21" id="KW-1185">Reference proteome</keyword>
<feature type="binding site" evidence="13">
    <location>
        <position position="254"/>
    </location>
    <ligand>
        <name>sn-glycerol 3-phosphate</name>
        <dbReference type="ChEBI" id="CHEBI:57597"/>
    </ligand>
</feature>
<dbReference type="KEGG" id="tcm:HL41_04115"/>
<dbReference type="InterPro" id="IPR006168">
    <property type="entry name" value="G3P_DH_NAD-dep"/>
</dbReference>
<feature type="binding site" evidence="13">
    <location>
        <position position="137"/>
    </location>
    <ligand>
        <name>sn-glycerol 3-phosphate</name>
        <dbReference type="ChEBI" id="CHEBI:57597"/>
    </ligand>
</feature>
<evidence type="ECO:0000256" key="7">
    <source>
        <dbReference type="ARBA" id="ARBA00023209"/>
    </source>
</evidence>
<dbReference type="eggNOG" id="COG0240">
    <property type="taxonomic scope" value="Bacteria"/>
</dbReference>
<evidence type="ECO:0000256" key="9">
    <source>
        <dbReference type="ARBA" id="ARBA00052716"/>
    </source>
</evidence>
<dbReference type="Pfam" id="PF01210">
    <property type="entry name" value="NAD_Gly3P_dh_N"/>
    <property type="match status" value="1"/>
</dbReference>
<evidence type="ECO:0000313" key="20">
    <source>
        <dbReference type="EMBL" id="AIH04019.1"/>
    </source>
</evidence>
<comment type="pathway">
    <text evidence="13">Membrane lipid metabolism; glycerophospholipid metabolism.</text>
</comment>
<evidence type="ECO:0000256" key="11">
    <source>
        <dbReference type="ARBA" id="ARBA00069372"/>
    </source>
</evidence>
<dbReference type="GO" id="GO:0006650">
    <property type="term" value="P:glycerophospholipid metabolic process"/>
    <property type="evidence" value="ECO:0007669"/>
    <property type="project" value="UniProtKB-UniRule"/>
</dbReference>
<feature type="binding site" evidence="13">
    <location>
        <position position="280"/>
    </location>
    <ligand>
        <name>NADPH</name>
        <dbReference type="ChEBI" id="CHEBI:57783"/>
    </ligand>
</feature>
<evidence type="ECO:0000256" key="17">
    <source>
        <dbReference type="RuleBase" id="RU000437"/>
    </source>
</evidence>
<dbReference type="InterPro" id="IPR036291">
    <property type="entry name" value="NAD(P)-bd_dom_sf"/>
</dbReference>
<comment type="subcellular location">
    <subcellularLocation>
        <location evidence="13">Cytoplasm</location>
    </subcellularLocation>
</comment>
<feature type="active site" description="Proton acceptor" evidence="13 14">
    <location>
        <position position="190"/>
    </location>
</feature>
<dbReference type="FunFam" id="3.40.50.720:FF:000019">
    <property type="entry name" value="Glycerol-3-phosphate dehydrogenase [NAD(P)+]"/>
    <property type="match status" value="1"/>
</dbReference>
<feature type="binding site" evidence="15">
    <location>
        <begin position="254"/>
        <end position="255"/>
    </location>
    <ligand>
        <name>substrate</name>
    </ligand>
</feature>
<dbReference type="OrthoDB" id="9812273at2"/>
<feature type="domain" description="Glycerol-3-phosphate dehydrogenase NAD-dependent N-terminal" evidence="18">
    <location>
        <begin position="3"/>
        <end position="158"/>
    </location>
</feature>
<feature type="binding site" evidence="13">
    <location>
        <position position="190"/>
    </location>
    <ligand>
        <name>sn-glycerol 3-phosphate</name>
        <dbReference type="ChEBI" id="CHEBI:57597"/>
    </ligand>
</feature>
<dbReference type="PIRSF" id="PIRSF000114">
    <property type="entry name" value="Glycerol-3-P_dh"/>
    <property type="match status" value="1"/>
</dbReference>
<comment type="function">
    <text evidence="13">Catalyzes the reduction of the glycolytic intermediate dihydroxyacetone phosphate (DHAP) to sn-glycerol 3-phosphate (G3P), the key precursor for phospholipid synthesis.</text>
</comment>
<dbReference type="PaxDb" id="289377-HL41_04115"/>
<keyword evidence="2 13" id="KW-0444">Lipid biosynthesis</keyword>
<dbReference type="PRINTS" id="PR00077">
    <property type="entry name" value="GPDHDRGNASE"/>
</dbReference>
<evidence type="ECO:0000256" key="13">
    <source>
        <dbReference type="HAMAP-Rule" id="MF_00394"/>
    </source>
</evidence>
<evidence type="ECO:0000259" key="19">
    <source>
        <dbReference type="Pfam" id="PF07479"/>
    </source>
</evidence>
<dbReference type="Pfam" id="PF07479">
    <property type="entry name" value="NAD_Gly3P_dh_C"/>
    <property type="match status" value="1"/>
</dbReference>
<evidence type="ECO:0000313" key="21">
    <source>
        <dbReference type="Proteomes" id="UP000028481"/>
    </source>
</evidence>
<feature type="binding site" evidence="13">
    <location>
        <position position="33"/>
    </location>
    <ligand>
        <name>NADPH</name>
        <dbReference type="ChEBI" id="CHEBI:57783"/>
    </ligand>
</feature>
<dbReference type="GO" id="GO:0046167">
    <property type="term" value="P:glycerol-3-phosphate biosynthetic process"/>
    <property type="evidence" value="ECO:0007669"/>
    <property type="project" value="UniProtKB-UniRule"/>
</dbReference>
<feature type="binding site" evidence="13">
    <location>
        <position position="135"/>
    </location>
    <ligand>
        <name>sn-glycerol 3-phosphate</name>
        <dbReference type="ChEBI" id="CHEBI:57597"/>
    </ligand>
</feature>
<dbReference type="GO" id="GO:0005975">
    <property type="term" value="P:carbohydrate metabolic process"/>
    <property type="evidence" value="ECO:0007669"/>
    <property type="project" value="InterPro"/>
</dbReference>
<dbReference type="InterPro" id="IPR006109">
    <property type="entry name" value="G3P_DH_NAD-dep_C"/>
</dbReference>
<dbReference type="SUPFAM" id="SSF51735">
    <property type="entry name" value="NAD(P)-binding Rossmann-fold domains"/>
    <property type="match status" value="1"/>
</dbReference>
<dbReference type="GO" id="GO:0141152">
    <property type="term" value="F:glycerol-3-phosphate dehydrogenase (NAD+) activity"/>
    <property type="evidence" value="ECO:0007669"/>
    <property type="project" value="RHEA"/>
</dbReference>
<proteinExistence type="inferred from homology"/>
<evidence type="ECO:0000256" key="10">
    <source>
        <dbReference type="ARBA" id="ARBA00066687"/>
    </source>
</evidence>
<keyword evidence="6 13" id="KW-0443">Lipid metabolism</keyword>
<evidence type="ECO:0000256" key="4">
    <source>
        <dbReference type="ARBA" id="ARBA00023002"/>
    </source>
</evidence>
<evidence type="ECO:0000256" key="1">
    <source>
        <dbReference type="ARBA" id="ARBA00011009"/>
    </source>
</evidence>
<feature type="binding site" evidence="13">
    <location>
        <position position="253"/>
    </location>
    <ligand>
        <name>sn-glycerol 3-phosphate</name>
        <dbReference type="ChEBI" id="CHEBI:57597"/>
    </ligand>
</feature>
<feature type="binding site" evidence="13">
    <location>
        <position position="32"/>
    </location>
    <ligand>
        <name>NADPH</name>
        <dbReference type="ChEBI" id="CHEBI:57783"/>
    </ligand>
</feature>
<evidence type="ECO:0000256" key="5">
    <source>
        <dbReference type="ARBA" id="ARBA00023027"/>
    </source>
</evidence>
<evidence type="ECO:0000256" key="15">
    <source>
        <dbReference type="PIRSR" id="PIRSR000114-2"/>
    </source>
</evidence>
<keyword evidence="13" id="KW-0547">Nucleotide-binding</keyword>
<dbReference type="EC" id="1.1.1.94" evidence="10 13"/>
<feature type="binding site" evidence="13">
    <location>
        <position position="255"/>
    </location>
    <ligand>
        <name>sn-glycerol 3-phosphate</name>
        <dbReference type="ChEBI" id="CHEBI:57597"/>
    </ligand>
</feature>
<dbReference type="GO" id="GO:0008654">
    <property type="term" value="P:phospholipid biosynthetic process"/>
    <property type="evidence" value="ECO:0007669"/>
    <property type="project" value="UniProtKB-KW"/>
</dbReference>
<evidence type="ECO:0000256" key="6">
    <source>
        <dbReference type="ARBA" id="ARBA00023098"/>
    </source>
</evidence>
<keyword evidence="3 13" id="KW-0521">NADP</keyword>
<dbReference type="AlphaFoldDB" id="A0A075WRT3"/>
<evidence type="ECO:0000256" key="12">
    <source>
        <dbReference type="ARBA" id="ARBA00080511"/>
    </source>
</evidence>
<name>A0A075WRT3_9BACT</name>
<dbReference type="HOGENOM" id="CLU_033449_0_2_0"/>
<dbReference type="Gene3D" id="3.40.50.720">
    <property type="entry name" value="NAD(P)-binding Rossmann-like Domain"/>
    <property type="match status" value="1"/>
</dbReference>
<dbReference type="PANTHER" id="PTHR11728">
    <property type="entry name" value="GLYCEROL-3-PHOSPHATE DEHYDROGENASE"/>
    <property type="match status" value="1"/>
</dbReference>
<dbReference type="GO" id="GO:0141153">
    <property type="term" value="F:glycerol-3-phosphate dehydrogenase (NADP+) activity"/>
    <property type="evidence" value="ECO:0007669"/>
    <property type="project" value="RHEA"/>
</dbReference>
<sequence length="338" mass="37254">MKKITVVGGGSWGTALGKVLASKDIEVSLLVRREVVCDSINKEKENPFYLPGIKLPKKLKATLDPEEAFGNSEAVFWVVPSYALRHLLEGLKSLAKRIKYHVSAIKGIDLETGKTPYNILTELLPEGYEVMVLGGPSFAKEVAKELPTAVVLAGKKEEETKKIQELIAQPYFRVYRSDDPLGVEIAGAIKNVIAIASGICDGLQLGLNARASLITRGLIEMIRLGIKMGGQPSTFYGLAGLGDLVLTCTGALSRNYQVGYRIGKGEKLEDILQNLREVAEGVKTSKVVRSLARHFKIEMPICEEVYHVLFEKENPQKCLKRLLSRSLKKEFENLDILS</sequence>
<evidence type="ECO:0000256" key="8">
    <source>
        <dbReference type="ARBA" id="ARBA00023264"/>
    </source>
</evidence>
<dbReference type="Gene3D" id="1.10.1040.10">
    <property type="entry name" value="N-(1-d-carboxylethyl)-l-norvaline Dehydrogenase, domain 2"/>
    <property type="match status" value="1"/>
</dbReference>
<evidence type="ECO:0000256" key="2">
    <source>
        <dbReference type="ARBA" id="ARBA00022516"/>
    </source>
</evidence>
<evidence type="ECO:0000256" key="16">
    <source>
        <dbReference type="PIRSR" id="PIRSR000114-3"/>
    </source>
</evidence>